<gene>
    <name evidence="5" type="ORF">SAMN05660923_00320</name>
</gene>
<dbReference type="Proteomes" id="UP000198828">
    <property type="component" value="Unassembled WGS sequence"/>
</dbReference>
<dbReference type="AlphaFoldDB" id="A0A1H2R9X8"/>
<dbReference type="SUPFAM" id="SSF46934">
    <property type="entry name" value="UBA-like"/>
    <property type="match status" value="1"/>
</dbReference>
<feature type="domain" description="DUF4342" evidence="4">
    <location>
        <begin position="88"/>
        <end position="146"/>
    </location>
</feature>
<dbReference type="InterPro" id="IPR025642">
    <property type="entry name" value="DUF4342"/>
</dbReference>
<evidence type="ECO:0000259" key="4">
    <source>
        <dbReference type="Pfam" id="PF14242"/>
    </source>
</evidence>
<feature type="region of interest" description="Disordered" evidence="2">
    <location>
        <begin position="43"/>
        <end position="70"/>
    </location>
</feature>
<evidence type="ECO:0000256" key="1">
    <source>
        <dbReference type="SAM" id="Coils"/>
    </source>
</evidence>
<keyword evidence="3" id="KW-0472">Membrane</keyword>
<protein>
    <recommendedName>
        <fullName evidence="4">DUF4342 domain-containing protein</fullName>
    </recommendedName>
</protein>
<feature type="coiled-coil region" evidence="1">
    <location>
        <begin position="4"/>
        <end position="42"/>
    </location>
</feature>
<reference evidence="5 6" key="1">
    <citation type="submission" date="2016-10" db="EMBL/GenBank/DDBJ databases">
        <authorList>
            <person name="de Groot N.N."/>
        </authorList>
    </citation>
    <scope>NUCLEOTIDE SEQUENCE [LARGE SCALE GENOMIC DNA]</scope>
    <source>
        <strain evidence="5 6">DSM 23310</strain>
    </source>
</reference>
<proteinExistence type="predicted"/>
<feature type="compositionally biased region" description="Basic and acidic residues" evidence="2">
    <location>
        <begin position="59"/>
        <end position="68"/>
    </location>
</feature>
<dbReference type="InterPro" id="IPR009060">
    <property type="entry name" value="UBA-like_sf"/>
</dbReference>
<organism evidence="5 6">
    <name type="scientific">Tepidimicrobium xylanilyticum</name>
    <dbReference type="NCBI Taxonomy" id="1123352"/>
    <lineage>
        <taxon>Bacteria</taxon>
        <taxon>Bacillati</taxon>
        <taxon>Bacillota</taxon>
        <taxon>Tissierellia</taxon>
        <taxon>Tissierellales</taxon>
        <taxon>Tepidimicrobiaceae</taxon>
        <taxon>Tepidimicrobium</taxon>
    </lineage>
</organism>
<dbReference type="RefSeq" id="WP_093750163.1">
    <property type="nucleotide sequence ID" value="NZ_BSYN01000001.1"/>
</dbReference>
<dbReference type="EMBL" id="FNNG01000001">
    <property type="protein sequence ID" value="SDW16008.1"/>
    <property type="molecule type" value="Genomic_DNA"/>
</dbReference>
<keyword evidence="3" id="KW-0812">Transmembrane</keyword>
<dbReference type="Gene3D" id="1.10.8.10">
    <property type="entry name" value="DNA helicase RuvA subunit, C-terminal domain"/>
    <property type="match status" value="1"/>
</dbReference>
<feature type="transmembrane region" description="Helical" evidence="3">
    <location>
        <begin position="119"/>
        <end position="145"/>
    </location>
</feature>
<keyword evidence="3" id="KW-1133">Transmembrane helix</keyword>
<dbReference type="CDD" id="cd14360">
    <property type="entry name" value="UBA_NAC_like_bac"/>
    <property type="match status" value="1"/>
</dbReference>
<sequence length="189" mass="21313">MITLDQVEKLRKRANVSYDEAKKALEEANGDILEALINLEKQNRVKPPEGGGYYSSKGSQEDGSKEYQTKGAKSKNEYGVSFGDLIGKFFRWCGNIINRGNRNHFEVIKDGEKIMTIPVTVLVILVMFTFWITIPIIILGLFFGYRYVFTGPDLGKESVNRAMNSVANAAENLKKEVKGEEYNEENSDN</sequence>
<keyword evidence="1" id="KW-0175">Coiled coil</keyword>
<name>A0A1H2R9X8_9FIRM</name>
<keyword evidence="6" id="KW-1185">Reference proteome</keyword>
<evidence type="ECO:0000313" key="5">
    <source>
        <dbReference type="EMBL" id="SDW16008.1"/>
    </source>
</evidence>
<accession>A0A1H2R9X8</accession>
<evidence type="ECO:0000256" key="3">
    <source>
        <dbReference type="SAM" id="Phobius"/>
    </source>
</evidence>
<dbReference type="OrthoDB" id="3183239at2"/>
<dbReference type="Pfam" id="PF14242">
    <property type="entry name" value="DUF4342"/>
    <property type="match status" value="1"/>
</dbReference>
<evidence type="ECO:0000313" key="6">
    <source>
        <dbReference type="Proteomes" id="UP000198828"/>
    </source>
</evidence>
<evidence type="ECO:0000256" key="2">
    <source>
        <dbReference type="SAM" id="MobiDB-lite"/>
    </source>
</evidence>